<gene>
    <name evidence="1" type="ORF">NCTC12026_01703</name>
</gene>
<dbReference type="OrthoDB" id="6456238at2"/>
<name>A0A379G337_9GAMM</name>
<dbReference type="EMBL" id="UGUA01000002">
    <property type="protein sequence ID" value="SUC35316.1"/>
    <property type="molecule type" value="Genomic_DNA"/>
</dbReference>
<dbReference type="Proteomes" id="UP000255129">
    <property type="component" value="Unassembled WGS sequence"/>
</dbReference>
<sequence length="121" mass="13773">MKKRMMAAIIIFSAFRAYPQVTYTVNELETITEQGRIPYHEGWHAIHGDRINFELCSATTDLVYLVISSHYPTTLNLGLSHSKSRIVWLPEYAVRTDCNGYGKNVLIMTADYIESASDKDP</sequence>
<accession>A0A379G337</accession>
<dbReference type="AlphaFoldDB" id="A0A379G337"/>
<organism evidence="1 2">
    <name type="scientific">Providencia rustigianii</name>
    <dbReference type="NCBI Taxonomy" id="158850"/>
    <lineage>
        <taxon>Bacteria</taxon>
        <taxon>Pseudomonadati</taxon>
        <taxon>Pseudomonadota</taxon>
        <taxon>Gammaproteobacteria</taxon>
        <taxon>Enterobacterales</taxon>
        <taxon>Morganellaceae</taxon>
        <taxon>Providencia</taxon>
    </lineage>
</organism>
<evidence type="ECO:0000313" key="1">
    <source>
        <dbReference type="EMBL" id="SUC35316.1"/>
    </source>
</evidence>
<dbReference type="RefSeq" id="WP_006813295.1">
    <property type="nucleotide sequence ID" value="NZ_JAOXBJ010000026.1"/>
</dbReference>
<proteinExistence type="predicted"/>
<protein>
    <submittedName>
        <fullName evidence="1">Uncharacterized protein</fullName>
    </submittedName>
</protein>
<evidence type="ECO:0000313" key="2">
    <source>
        <dbReference type="Proteomes" id="UP000255129"/>
    </source>
</evidence>
<reference evidence="1 2" key="1">
    <citation type="submission" date="2018-06" db="EMBL/GenBank/DDBJ databases">
        <authorList>
            <consortium name="Pathogen Informatics"/>
            <person name="Doyle S."/>
        </authorList>
    </citation>
    <scope>NUCLEOTIDE SEQUENCE [LARGE SCALE GENOMIC DNA]</scope>
    <source>
        <strain evidence="1 2">NCTC12026</strain>
    </source>
</reference>